<dbReference type="InterPro" id="IPR006073">
    <property type="entry name" value="GTP-bd"/>
</dbReference>
<keyword evidence="3 8" id="KW-1003">Cell membrane</keyword>
<dbReference type="InterPro" id="IPR004044">
    <property type="entry name" value="KH_dom_type_2"/>
</dbReference>
<dbReference type="SUPFAM" id="SSF54814">
    <property type="entry name" value="Prokaryotic type KH domain (KH-domain type II)"/>
    <property type="match status" value="1"/>
</dbReference>
<feature type="binding site" evidence="8">
    <location>
        <begin position="62"/>
        <end position="66"/>
    </location>
    <ligand>
        <name>GTP</name>
        <dbReference type="ChEBI" id="CHEBI:37565"/>
    </ligand>
</feature>
<dbReference type="GO" id="GO:0070181">
    <property type="term" value="F:small ribosomal subunit rRNA binding"/>
    <property type="evidence" value="ECO:0007669"/>
    <property type="project" value="UniProtKB-UniRule"/>
</dbReference>
<evidence type="ECO:0000256" key="5">
    <source>
        <dbReference type="ARBA" id="ARBA00022741"/>
    </source>
</evidence>
<dbReference type="NCBIfam" id="TIGR00436">
    <property type="entry name" value="era"/>
    <property type="match status" value="1"/>
</dbReference>
<feature type="binding site" evidence="8">
    <location>
        <begin position="124"/>
        <end position="127"/>
    </location>
    <ligand>
        <name>GTP</name>
        <dbReference type="ChEBI" id="CHEBI:37565"/>
    </ligand>
</feature>
<dbReference type="InterPro" id="IPR015946">
    <property type="entry name" value="KH_dom-like_a/b"/>
</dbReference>
<evidence type="ECO:0000256" key="1">
    <source>
        <dbReference type="ARBA" id="ARBA00007921"/>
    </source>
</evidence>
<dbReference type="AlphaFoldDB" id="A0AA87NNH4"/>
<evidence type="ECO:0000256" key="9">
    <source>
        <dbReference type="PROSITE-ProRule" id="PRU01050"/>
    </source>
</evidence>
<dbReference type="PROSITE" id="PS51713">
    <property type="entry name" value="G_ERA"/>
    <property type="match status" value="1"/>
</dbReference>
<dbReference type="PANTHER" id="PTHR42698:SF1">
    <property type="entry name" value="GTPASE ERA, MITOCHONDRIAL"/>
    <property type="match status" value="1"/>
</dbReference>
<dbReference type="NCBIfam" id="TIGR00231">
    <property type="entry name" value="small_GTP"/>
    <property type="match status" value="1"/>
</dbReference>
<dbReference type="InterPro" id="IPR027417">
    <property type="entry name" value="P-loop_NTPase"/>
</dbReference>
<reference evidence="13 14" key="1">
    <citation type="submission" date="2013-04" db="EMBL/GenBank/DDBJ databases">
        <title>The Genome Sequence of Treponema medium ATCC 700293.</title>
        <authorList>
            <consortium name="The Broad Institute Genomics Platform"/>
            <person name="Earl A."/>
            <person name="Ward D."/>
            <person name="Feldgarden M."/>
            <person name="Gevers D."/>
            <person name="Leonetti C."/>
            <person name="Blanton J.M."/>
            <person name="Dewhirst F.E."/>
            <person name="Izard J."/>
            <person name="Walker B."/>
            <person name="Young S."/>
            <person name="Zeng Q."/>
            <person name="Gargeya S."/>
            <person name="Fitzgerald M."/>
            <person name="Haas B."/>
            <person name="Abouelleil A."/>
            <person name="Allen A.W."/>
            <person name="Alvarado L."/>
            <person name="Arachchi H.M."/>
            <person name="Berlin A.M."/>
            <person name="Chapman S.B."/>
            <person name="Gainer-Dewar J."/>
            <person name="Goldberg J."/>
            <person name="Griggs A."/>
            <person name="Gujja S."/>
            <person name="Hansen M."/>
            <person name="Howarth C."/>
            <person name="Imamovic A."/>
            <person name="Ireland A."/>
            <person name="Larimer J."/>
            <person name="McCowan C."/>
            <person name="Murphy C."/>
            <person name="Pearson M."/>
            <person name="Poon T.W."/>
            <person name="Priest M."/>
            <person name="Roberts A."/>
            <person name="Saif S."/>
            <person name="Shea T."/>
            <person name="Sisk P."/>
            <person name="Sykes S."/>
            <person name="Wortman J."/>
            <person name="Nusbaum C."/>
            <person name="Birren B."/>
        </authorList>
    </citation>
    <scope>NUCLEOTIDE SEQUENCE [LARGE SCALE GENOMIC DNA]</scope>
    <source>
        <strain evidence="13 14">ATCC 700293</strain>
    </source>
</reference>
<dbReference type="GO" id="GO:0005829">
    <property type="term" value="C:cytosol"/>
    <property type="evidence" value="ECO:0007669"/>
    <property type="project" value="TreeGrafter"/>
</dbReference>
<dbReference type="Pfam" id="PF07650">
    <property type="entry name" value="KH_2"/>
    <property type="match status" value="1"/>
</dbReference>
<keyword evidence="8" id="KW-0472">Membrane</keyword>
<feature type="binding site" evidence="8">
    <location>
        <begin position="15"/>
        <end position="22"/>
    </location>
    <ligand>
        <name>GTP</name>
        <dbReference type="ChEBI" id="CHEBI:37565"/>
    </ligand>
</feature>
<evidence type="ECO:0000313" key="13">
    <source>
        <dbReference type="EMBL" id="EPF29756.1"/>
    </source>
</evidence>
<dbReference type="NCBIfam" id="NF000908">
    <property type="entry name" value="PRK00089.1"/>
    <property type="match status" value="1"/>
</dbReference>
<gene>
    <name evidence="8" type="primary">era</name>
    <name evidence="13" type="ORF">HMPREF9195_00461</name>
</gene>
<comment type="function">
    <text evidence="8">An essential GTPase that binds both GDP and GTP, with rapid nucleotide exchange. Plays a role in 16S rRNA processing and 30S ribosomal subunit biogenesis and possibly also in cell cycle regulation and energy metabolism.</text>
</comment>
<dbReference type="GO" id="GO:0000028">
    <property type="term" value="P:ribosomal small subunit assembly"/>
    <property type="evidence" value="ECO:0007669"/>
    <property type="project" value="TreeGrafter"/>
</dbReference>
<evidence type="ECO:0000256" key="8">
    <source>
        <dbReference type="HAMAP-Rule" id="MF_00367"/>
    </source>
</evidence>
<feature type="region of interest" description="G4" evidence="9">
    <location>
        <begin position="124"/>
        <end position="127"/>
    </location>
</feature>
<dbReference type="GO" id="GO:0005886">
    <property type="term" value="C:plasma membrane"/>
    <property type="evidence" value="ECO:0007669"/>
    <property type="project" value="UniProtKB-SubCell"/>
</dbReference>
<comment type="caution">
    <text evidence="13">The sequence shown here is derived from an EMBL/GenBank/DDBJ whole genome shotgun (WGS) entry which is preliminary data.</text>
</comment>
<dbReference type="CDD" id="cd04163">
    <property type="entry name" value="Era"/>
    <property type="match status" value="1"/>
</dbReference>
<evidence type="ECO:0000256" key="10">
    <source>
        <dbReference type="RuleBase" id="RU003761"/>
    </source>
</evidence>
<evidence type="ECO:0000313" key="14">
    <source>
        <dbReference type="Proteomes" id="UP000014634"/>
    </source>
</evidence>
<dbReference type="Pfam" id="PF01926">
    <property type="entry name" value="MMR_HSR1"/>
    <property type="match status" value="1"/>
</dbReference>
<evidence type="ECO:0000256" key="7">
    <source>
        <dbReference type="ARBA" id="ARBA00023134"/>
    </source>
</evidence>
<sequence>MPDKKMRSGVVCIIGRPSAGKSTFLNSVCGGTVSIVSALPQTTRSSVRGILTAEQGQIIFLDTPGYHISEKKINRRMQLIAENRLQEADAVLYLIDASRPFGEEELAICALLKNKQDRLIAGINKTDSPAARPGQTCLSVMQALPELLQERIFELSAQEKTGLEPVLAALFALLPEGELLYPEDFYTDQPVDFRIAEIIRGQAISRLYEEIPHALYVDIQDMEMKKNGKELFVRAFLCVERESQKAMVIGKGAAMIKAIRVESQKELRKIFPYRVQLDLQVRVDKNWRQKDRVLQSVLQE</sequence>
<feature type="domain" description="KH type-2" evidence="11">
    <location>
        <begin position="207"/>
        <end position="285"/>
    </location>
</feature>
<evidence type="ECO:0000259" key="12">
    <source>
        <dbReference type="PROSITE" id="PS51713"/>
    </source>
</evidence>
<evidence type="ECO:0000259" key="11">
    <source>
        <dbReference type="PROSITE" id="PS50823"/>
    </source>
</evidence>
<keyword evidence="8" id="KW-0963">Cytoplasm</keyword>
<evidence type="ECO:0000256" key="3">
    <source>
        <dbReference type="ARBA" id="ARBA00022475"/>
    </source>
</evidence>
<accession>A0AA87NNH4</accession>
<dbReference type="Gene3D" id="3.30.300.20">
    <property type="match status" value="1"/>
</dbReference>
<dbReference type="GO" id="GO:0005525">
    <property type="term" value="F:GTP binding"/>
    <property type="evidence" value="ECO:0007669"/>
    <property type="project" value="UniProtKB-UniRule"/>
</dbReference>
<comment type="subcellular location">
    <subcellularLocation>
        <location evidence="8">Cytoplasm</location>
    </subcellularLocation>
    <subcellularLocation>
        <location evidence="8">Cell membrane</location>
        <topology evidence="8">Peripheral membrane protein</topology>
    </subcellularLocation>
</comment>
<dbReference type="GO" id="GO:0003924">
    <property type="term" value="F:GTPase activity"/>
    <property type="evidence" value="ECO:0007669"/>
    <property type="project" value="UniProtKB-UniRule"/>
</dbReference>
<dbReference type="InterPro" id="IPR009019">
    <property type="entry name" value="KH_sf_prok-type"/>
</dbReference>
<dbReference type="PANTHER" id="PTHR42698">
    <property type="entry name" value="GTPASE ERA"/>
    <property type="match status" value="1"/>
</dbReference>
<keyword evidence="7 8" id="KW-0342">GTP-binding</keyword>
<organism evidence="13 14">
    <name type="scientific">Treponema medium ATCC 700293</name>
    <dbReference type="NCBI Taxonomy" id="1125700"/>
    <lineage>
        <taxon>Bacteria</taxon>
        <taxon>Pseudomonadati</taxon>
        <taxon>Spirochaetota</taxon>
        <taxon>Spirochaetia</taxon>
        <taxon>Spirochaetales</taxon>
        <taxon>Treponemataceae</taxon>
        <taxon>Treponema</taxon>
    </lineage>
</organism>
<keyword evidence="4" id="KW-0997">Cell inner membrane</keyword>
<comment type="subunit">
    <text evidence="8">Monomer.</text>
</comment>
<name>A0AA87NNH4_TREMD</name>
<dbReference type="GO" id="GO:0043024">
    <property type="term" value="F:ribosomal small subunit binding"/>
    <property type="evidence" value="ECO:0007669"/>
    <property type="project" value="TreeGrafter"/>
</dbReference>
<dbReference type="InterPro" id="IPR005225">
    <property type="entry name" value="Small_GTP-bd"/>
</dbReference>
<feature type="region of interest" description="G5" evidence="9">
    <location>
        <begin position="155"/>
        <end position="157"/>
    </location>
</feature>
<dbReference type="CDD" id="cd22534">
    <property type="entry name" value="KH-II_Era"/>
    <property type="match status" value="1"/>
</dbReference>
<evidence type="ECO:0000256" key="2">
    <source>
        <dbReference type="ARBA" id="ARBA00020484"/>
    </source>
</evidence>
<dbReference type="SUPFAM" id="SSF52540">
    <property type="entry name" value="P-loop containing nucleoside triphosphate hydrolases"/>
    <property type="match status" value="1"/>
</dbReference>
<feature type="domain" description="Era-type G" evidence="12">
    <location>
        <begin position="7"/>
        <end position="176"/>
    </location>
</feature>
<dbReference type="PROSITE" id="PS50823">
    <property type="entry name" value="KH_TYPE_2"/>
    <property type="match status" value="1"/>
</dbReference>
<dbReference type="InterPro" id="IPR005662">
    <property type="entry name" value="GTPase_Era-like"/>
</dbReference>
<dbReference type="Proteomes" id="UP000014634">
    <property type="component" value="Unassembled WGS sequence"/>
</dbReference>
<dbReference type="EMBL" id="ATFE01000003">
    <property type="protein sequence ID" value="EPF29756.1"/>
    <property type="molecule type" value="Genomic_DNA"/>
</dbReference>
<keyword evidence="6 8" id="KW-0694">RNA-binding</keyword>
<dbReference type="Gene3D" id="3.40.50.300">
    <property type="entry name" value="P-loop containing nucleotide triphosphate hydrolases"/>
    <property type="match status" value="1"/>
</dbReference>
<evidence type="ECO:0000256" key="4">
    <source>
        <dbReference type="ARBA" id="ARBA00022519"/>
    </source>
</evidence>
<protein>
    <recommendedName>
        <fullName evidence="2 8">GTPase Era</fullName>
    </recommendedName>
</protein>
<dbReference type="InterPro" id="IPR030388">
    <property type="entry name" value="G_ERA_dom"/>
</dbReference>
<keyword evidence="8" id="KW-0699">rRNA-binding</keyword>
<proteinExistence type="inferred from homology"/>
<feature type="region of interest" description="G2" evidence="9">
    <location>
        <begin position="41"/>
        <end position="45"/>
    </location>
</feature>
<dbReference type="HAMAP" id="MF_00367">
    <property type="entry name" value="GTPase_Era"/>
    <property type="match status" value="1"/>
</dbReference>
<feature type="region of interest" description="G1" evidence="9">
    <location>
        <begin position="15"/>
        <end position="22"/>
    </location>
</feature>
<evidence type="ECO:0000256" key="6">
    <source>
        <dbReference type="ARBA" id="ARBA00022884"/>
    </source>
</evidence>
<keyword evidence="5 8" id="KW-0547">Nucleotide-binding</keyword>
<keyword evidence="8" id="KW-0690">Ribosome biogenesis</keyword>
<feature type="region of interest" description="G3" evidence="9">
    <location>
        <begin position="62"/>
        <end position="65"/>
    </location>
</feature>
<comment type="similarity">
    <text evidence="1 8 9 10">Belongs to the TRAFAC class TrmE-Era-EngA-EngB-Septin-like GTPase superfamily. Era GTPase family.</text>
</comment>